<proteinExistence type="predicted"/>
<sequence>MTCTPSPSTARSLSTFDTRLIDLDKSILPLRTSTQALTRVADSKIVSDRDGDAVEEGLFLKGPQPENLHVYAKALERLINSIAFKPSGASSRDTARLVDTGCKLLTQLFTNPVVEGSSGTAIPSNDYTPVPRNRE</sequence>
<evidence type="ECO:0000313" key="2">
    <source>
        <dbReference type="Proteomes" id="UP000077266"/>
    </source>
</evidence>
<protein>
    <submittedName>
        <fullName evidence="1">Uncharacterized protein</fullName>
    </submittedName>
</protein>
<dbReference type="AlphaFoldDB" id="A0A165EI22"/>
<dbReference type="InParanoid" id="A0A165EI22"/>
<accession>A0A165EI22</accession>
<name>A0A165EI22_EXIGL</name>
<reference evidence="1 2" key="1">
    <citation type="journal article" date="2016" name="Mol. Biol. Evol.">
        <title>Comparative Genomics of Early-Diverging Mushroom-Forming Fungi Provides Insights into the Origins of Lignocellulose Decay Capabilities.</title>
        <authorList>
            <person name="Nagy L.G."/>
            <person name="Riley R."/>
            <person name="Tritt A."/>
            <person name="Adam C."/>
            <person name="Daum C."/>
            <person name="Floudas D."/>
            <person name="Sun H."/>
            <person name="Yadav J.S."/>
            <person name="Pangilinan J."/>
            <person name="Larsson K.H."/>
            <person name="Matsuura K."/>
            <person name="Barry K."/>
            <person name="Labutti K."/>
            <person name="Kuo R."/>
            <person name="Ohm R.A."/>
            <person name="Bhattacharya S.S."/>
            <person name="Shirouzu T."/>
            <person name="Yoshinaga Y."/>
            <person name="Martin F.M."/>
            <person name="Grigoriev I.V."/>
            <person name="Hibbett D.S."/>
        </authorList>
    </citation>
    <scope>NUCLEOTIDE SEQUENCE [LARGE SCALE GENOMIC DNA]</scope>
    <source>
        <strain evidence="1 2">HHB12029</strain>
    </source>
</reference>
<dbReference type="STRING" id="1314781.A0A165EI22"/>
<organism evidence="1 2">
    <name type="scientific">Exidia glandulosa HHB12029</name>
    <dbReference type="NCBI Taxonomy" id="1314781"/>
    <lineage>
        <taxon>Eukaryota</taxon>
        <taxon>Fungi</taxon>
        <taxon>Dikarya</taxon>
        <taxon>Basidiomycota</taxon>
        <taxon>Agaricomycotina</taxon>
        <taxon>Agaricomycetes</taxon>
        <taxon>Auriculariales</taxon>
        <taxon>Exidiaceae</taxon>
        <taxon>Exidia</taxon>
    </lineage>
</organism>
<keyword evidence="2" id="KW-1185">Reference proteome</keyword>
<gene>
    <name evidence="1" type="ORF">EXIGLDRAFT_774108</name>
</gene>
<dbReference type="Proteomes" id="UP000077266">
    <property type="component" value="Unassembled WGS sequence"/>
</dbReference>
<dbReference type="EMBL" id="KV426139">
    <property type="protein sequence ID" value="KZV86982.1"/>
    <property type="molecule type" value="Genomic_DNA"/>
</dbReference>
<dbReference type="OrthoDB" id="1922221at2759"/>
<evidence type="ECO:0000313" key="1">
    <source>
        <dbReference type="EMBL" id="KZV86982.1"/>
    </source>
</evidence>